<evidence type="ECO:0000313" key="1">
    <source>
        <dbReference type="EMBL" id="RNA33364.1"/>
    </source>
</evidence>
<gene>
    <name evidence="1" type="ORF">BpHYR1_000339</name>
</gene>
<accession>A0A3M7SC26</accession>
<evidence type="ECO:0000313" key="2">
    <source>
        <dbReference type="Proteomes" id="UP000276133"/>
    </source>
</evidence>
<sequence length="146" mass="17085">MVSFTCSTRKCNSHLRFMAYSPSNRFDKILMRLTNSALAYATVLRITSKLNSLAPRYSSEISFYLLLKQKFKLKSRALIFNQLQRGTHRLRIENDSISEISVGTRHLVERTKKSQETRTSLVFKYGFKFNTTEMNQTSGSFFYTYF</sequence>
<dbReference type="Proteomes" id="UP000276133">
    <property type="component" value="Unassembled WGS sequence"/>
</dbReference>
<reference evidence="1 2" key="1">
    <citation type="journal article" date="2018" name="Sci. Rep.">
        <title>Genomic signatures of local adaptation to the degree of environmental predictability in rotifers.</title>
        <authorList>
            <person name="Franch-Gras L."/>
            <person name="Hahn C."/>
            <person name="Garcia-Roger E.M."/>
            <person name="Carmona M.J."/>
            <person name="Serra M."/>
            <person name="Gomez A."/>
        </authorList>
    </citation>
    <scope>NUCLEOTIDE SEQUENCE [LARGE SCALE GENOMIC DNA]</scope>
    <source>
        <strain evidence="1">HYR1</strain>
    </source>
</reference>
<protein>
    <submittedName>
        <fullName evidence="1">Uncharacterized protein</fullName>
    </submittedName>
</protein>
<proteinExistence type="predicted"/>
<dbReference type="EMBL" id="REGN01001648">
    <property type="protein sequence ID" value="RNA33364.1"/>
    <property type="molecule type" value="Genomic_DNA"/>
</dbReference>
<name>A0A3M7SC26_BRAPC</name>
<organism evidence="1 2">
    <name type="scientific">Brachionus plicatilis</name>
    <name type="common">Marine rotifer</name>
    <name type="synonym">Brachionus muelleri</name>
    <dbReference type="NCBI Taxonomy" id="10195"/>
    <lineage>
        <taxon>Eukaryota</taxon>
        <taxon>Metazoa</taxon>
        <taxon>Spiralia</taxon>
        <taxon>Gnathifera</taxon>
        <taxon>Rotifera</taxon>
        <taxon>Eurotatoria</taxon>
        <taxon>Monogononta</taxon>
        <taxon>Pseudotrocha</taxon>
        <taxon>Ploima</taxon>
        <taxon>Brachionidae</taxon>
        <taxon>Brachionus</taxon>
    </lineage>
</organism>
<dbReference type="AlphaFoldDB" id="A0A3M7SC26"/>
<comment type="caution">
    <text evidence="1">The sequence shown here is derived from an EMBL/GenBank/DDBJ whole genome shotgun (WGS) entry which is preliminary data.</text>
</comment>
<keyword evidence="2" id="KW-1185">Reference proteome</keyword>